<dbReference type="EMBL" id="JADKNH010000004">
    <property type="protein sequence ID" value="MBF4693053.1"/>
    <property type="molecule type" value="Genomic_DNA"/>
</dbReference>
<evidence type="ECO:0000256" key="10">
    <source>
        <dbReference type="ARBA" id="ARBA00022989"/>
    </source>
</evidence>
<evidence type="ECO:0000256" key="8">
    <source>
        <dbReference type="ARBA" id="ARBA00022777"/>
    </source>
</evidence>
<dbReference type="InterPro" id="IPR003660">
    <property type="entry name" value="HAMP_dom"/>
</dbReference>
<keyword evidence="10 13" id="KW-1133">Transmembrane helix</keyword>
<dbReference type="Gene3D" id="3.30.565.10">
    <property type="entry name" value="Histidine kinase-like ATPase, C-terminal domain"/>
    <property type="match status" value="1"/>
</dbReference>
<dbReference type="SUPFAM" id="SSF47384">
    <property type="entry name" value="Homodimeric domain of signal transducing histidine kinase"/>
    <property type="match status" value="1"/>
</dbReference>
<dbReference type="Pfam" id="PF00512">
    <property type="entry name" value="HisKA"/>
    <property type="match status" value="1"/>
</dbReference>
<feature type="domain" description="HAMP" evidence="15">
    <location>
        <begin position="283"/>
        <end position="335"/>
    </location>
</feature>
<comment type="catalytic activity">
    <reaction evidence="1">
        <text>ATP + protein L-histidine = ADP + protein N-phospho-L-histidine.</text>
        <dbReference type="EC" id="2.7.13.3"/>
    </reaction>
</comment>
<keyword evidence="5" id="KW-0808">Transferase</keyword>
<dbReference type="SUPFAM" id="SSF55785">
    <property type="entry name" value="PYP-like sensor domain (PAS domain)"/>
    <property type="match status" value="1"/>
</dbReference>
<evidence type="ECO:0000256" key="4">
    <source>
        <dbReference type="ARBA" id="ARBA00022553"/>
    </source>
</evidence>
<keyword evidence="11" id="KW-0902">Two-component regulatory system</keyword>
<gene>
    <name evidence="16" type="ORF">ISU02_07975</name>
</gene>
<dbReference type="Gene3D" id="6.10.340.10">
    <property type="match status" value="1"/>
</dbReference>
<dbReference type="CDD" id="cd00082">
    <property type="entry name" value="HisKA"/>
    <property type="match status" value="1"/>
</dbReference>
<dbReference type="SMART" id="SM00387">
    <property type="entry name" value="HATPase_c"/>
    <property type="match status" value="1"/>
</dbReference>
<sequence>MDFKGFNNRSIQSQIMRLLIIMSMTLILTLGLVFYNNTVSRIKDSKKREMTTLAIETTNKIERFLFERSADVKVLASSNILNAENVSREVQSHYLENVVKAYQTYDEIFVLDNSGDLKITTNKASGETTASFYKKHFISNDAFVSDYIIGDDSYIFFSAPVVENGIQLGIVVEKMNFDSIKEIINNVRVGTRGHADLVKLQEGQTLANIVGTKESYSELEKGMILTATYPVIKYATQRDQWVLTISQPADEAYAIIRDIEKYFAIVMLIFFVIVYIFSGIVSQSVTKPIRQLKQKIGEIMNDQKLYTSEIVTSDEVKHLTSTFDFLLEELNFMMQKVLEKSGEVAYIKEIRSSMSNLIEHMPNGIVTIDGKGEITSMNPAAKEILDVDWVGQNVFRRSETHYAVLLDYLKESMLNDSTQNELLSFEDENKFSKKIIVSTLKQMDINEVVIGMTVVIQNFEEKLKFEESVMRAERLSELGVLSAGVAHEIRNPLASIKGYVQLVLSELGDHTQAKEDLEIVLGEVARLDKIIDRFMTFASPNQPDRKKNDLDGLINEVLHLMMQSIESNQIQVESNLHIKEPIYMDYDQMKQVLINVLINAIQAMPKGGHLKIDTSLSRLHNVCEIHIIDNGEGIPEEILEKIFAPFFTTRQQGTGLGLSICSRIVESHQGSFEIQSREGIGTQVTIKLPIRRREFVV</sequence>
<organism evidence="16 17">
    <name type="scientific">Fusibacter ferrireducens</name>
    <dbReference type="NCBI Taxonomy" id="2785058"/>
    <lineage>
        <taxon>Bacteria</taxon>
        <taxon>Bacillati</taxon>
        <taxon>Bacillota</taxon>
        <taxon>Clostridia</taxon>
        <taxon>Eubacteriales</taxon>
        <taxon>Eubacteriales Family XII. Incertae Sedis</taxon>
        <taxon>Fusibacter</taxon>
    </lineage>
</organism>
<evidence type="ECO:0000256" key="5">
    <source>
        <dbReference type="ARBA" id="ARBA00022679"/>
    </source>
</evidence>
<keyword evidence="4" id="KW-0597">Phosphoprotein</keyword>
<evidence type="ECO:0000259" key="15">
    <source>
        <dbReference type="PROSITE" id="PS50885"/>
    </source>
</evidence>
<dbReference type="InterPro" id="IPR003594">
    <property type="entry name" value="HATPase_dom"/>
</dbReference>
<dbReference type="Pfam" id="PF02518">
    <property type="entry name" value="HATPase_c"/>
    <property type="match status" value="1"/>
</dbReference>
<evidence type="ECO:0000259" key="14">
    <source>
        <dbReference type="PROSITE" id="PS50109"/>
    </source>
</evidence>
<dbReference type="Gene3D" id="3.30.450.20">
    <property type="entry name" value="PAS domain"/>
    <property type="match status" value="1"/>
</dbReference>
<dbReference type="Gene3D" id="1.10.287.130">
    <property type="match status" value="1"/>
</dbReference>
<accession>A0ABR9ZRH0</accession>
<keyword evidence="8" id="KW-0418">Kinase</keyword>
<keyword evidence="9" id="KW-0067">ATP-binding</keyword>
<dbReference type="PROSITE" id="PS50109">
    <property type="entry name" value="HIS_KIN"/>
    <property type="match status" value="1"/>
</dbReference>
<keyword evidence="17" id="KW-1185">Reference proteome</keyword>
<comment type="subcellular location">
    <subcellularLocation>
        <location evidence="2">Membrane</location>
        <topology evidence="2">Multi-pass membrane protein</topology>
    </subcellularLocation>
</comment>
<reference evidence="16 17" key="1">
    <citation type="submission" date="2020-11" db="EMBL/GenBank/DDBJ databases">
        <title>Fusibacter basophilias sp. nov.</title>
        <authorList>
            <person name="Qiu D."/>
        </authorList>
    </citation>
    <scope>NUCLEOTIDE SEQUENCE [LARGE SCALE GENOMIC DNA]</scope>
    <source>
        <strain evidence="16 17">Q10-2</strain>
    </source>
</reference>
<dbReference type="RefSeq" id="WP_194701285.1">
    <property type="nucleotide sequence ID" value="NZ_JADKNH010000004.1"/>
</dbReference>
<dbReference type="InterPro" id="IPR050351">
    <property type="entry name" value="BphY/WalK/GraS-like"/>
</dbReference>
<evidence type="ECO:0000313" key="17">
    <source>
        <dbReference type="Proteomes" id="UP000614200"/>
    </source>
</evidence>
<evidence type="ECO:0000256" key="9">
    <source>
        <dbReference type="ARBA" id="ARBA00022840"/>
    </source>
</evidence>
<dbReference type="InterPro" id="IPR036890">
    <property type="entry name" value="HATPase_C_sf"/>
</dbReference>
<keyword evidence="12 13" id="KW-0472">Membrane</keyword>
<dbReference type="SUPFAM" id="SSF55874">
    <property type="entry name" value="ATPase domain of HSP90 chaperone/DNA topoisomerase II/histidine kinase"/>
    <property type="match status" value="1"/>
</dbReference>
<evidence type="ECO:0000256" key="7">
    <source>
        <dbReference type="ARBA" id="ARBA00022741"/>
    </source>
</evidence>
<feature type="transmembrane region" description="Helical" evidence="13">
    <location>
        <begin position="15"/>
        <end position="35"/>
    </location>
</feature>
<proteinExistence type="predicted"/>
<feature type="domain" description="Histidine kinase" evidence="14">
    <location>
        <begin position="484"/>
        <end position="692"/>
    </location>
</feature>
<name>A0ABR9ZRH0_9FIRM</name>
<dbReference type="InterPro" id="IPR036097">
    <property type="entry name" value="HisK_dim/P_sf"/>
</dbReference>
<dbReference type="InterPro" id="IPR005467">
    <property type="entry name" value="His_kinase_dom"/>
</dbReference>
<dbReference type="InterPro" id="IPR000014">
    <property type="entry name" value="PAS"/>
</dbReference>
<keyword evidence="6 13" id="KW-0812">Transmembrane</keyword>
<dbReference type="Proteomes" id="UP000614200">
    <property type="component" value="Unassembled WGS sequence"/>
</dbReference>
<evidence type="ECO:0000256" key="2">
    <source>
        <dbReference type="ARBA" id="ARBA00004141"/>
    </source>
</evidence>
<evidence type="ECO:0000256" key="13">
    <source>
        <dbReference type="SAM" id="Phobius"/>
    </source>
</evidence>
<evidence type="ECO:0000256" key="12">
    <source>
        <dbReference type="ARBA" id="ARBA00023136"/>
    </source>
</evidence>
<keyword evidence="7" id="KW-0547">Nucleotide-binding</keyword>
<feature type="transmembrane region" description="Helical" evidence="13">
    <location>
        <begin position="262"/>
        <end position="281"/>
    </location>
</feature>
<evidence type="ECO:0000256" key="1">
    <source>
        <dbReference type="ARBA" id="ARBA00000085"/>
    </source>
</evidence>
<dbReference type="InterPro" id="IPR003661">
    <property type="entry name" value="HisK_dim/P_dom"/>
</dbReference>
<dbReference type="EC" id="2.7.13.3" evidence="3"/>
<evidence type="ECO:0000256" key="3">
    <source>
        <dbReference type="ARBA" id="ARBA00012438"/>
    </source>
</evidence>
<evidence type="ECO:0000256" key="6">
    <source>
        <dbReference type="ARBA" id="ARBA00022692"/>
    </source>
</evidence>
<dbReference type="PROSITE" id="PS50885">
    <property type="entry name" value="HAMP"/>
    <property type="match status" value="1"/>
</dbReference>
<dbReference type="PANTHER" id="PTHR42878:SF7">
    <property type="entry name" value="SENSOR HISTIDINE KINASE GLRK"/>
    <property type="match status" value="1"/>
</dbReference>
<evidence type="ECO:0000256" key="11">
    <source>
        <dbReference type="ARBA" id="ARBA00023012"/>
    </source>
</evidence>
<evidence type="ECO:0000313" key="16">
    <source>
        <dbReference type="EMBL" id="MBF4693053.1"/>
    </source>
</evidence>
<dbReference type="PANTHER" id="PTHR42878">
    <property type="entry name" value="TWO-COMPONENT HISTIDINE KINASE"/>
    <property type="match status" value="1"/>
</dbReference>
<dbReference type="InterPro" id="IPR004358">
    <property type="entry name" value="Sig_transdc_His_kin-like_C"/>
</dbReference>
<dbReference type="PRINTS" id="PR00344">
    <property type="entry name" value="BCTRLSENSOR"/>
</dbReference>
<dbReference type="InterPro" id="IPR035965">
    <property type="entry name" value="PAS-like_dom_sf"/>
</dbReference>
<dbReference type="SMART" id="SM00388">
    <property type="entry name" value="HisKA"/>
    <property type="match status" value="1"/>
</dbReference>
<comment type="caution">
    <text evidence="16">The sequence shown here is derived from an EMBL/GenBank/DDBJ whole genome shotgun (WGS) entry which is preliminary data.</text>
</comment>
<protein>
    <recommendedName>
        <fullName evidence="3">histidine kinase</fullName>
        <ecNumber evidence="3">2.7.13.3</ecNumber>
    </recommendedName>
</protein>
<dbReference type="Pfam" id="PF13188">
    <property type="entry name" value="PAS_8"/>
    <property type="match status" value="1"/>
</dbReference>